<feature type="compositionally biased region" description="Gly residues" evidence="1">
    <location>
        <begin position="177"/>
        <end position="192"/>
    </location>
</feature>
<keyword evidence="3" id="KW-0689">Ribosomal protein</keyword>
<evidence type="ECO:0000256" key="1">
    <source>
        <dbReference type="SAM" id="MobiDB-lite"/>
    </source>
</evidence>
<keyword evidence="3" id="KW-0489">Methyltransferase</keyword>
<evidence type="ECO:0000259" key="2">
    <source>
        <dbReference type="Pfam" id="PF18096"/>
    </source>
</evidence>
<proteinExistence type="predicted"/>
<keyword evidence="4" id="KW-1185">Reference proteome</keyword>
<reference evidence="4" key="1">
    <citation type="journal article" date="2019" name="Int. J. Syst. Evol. Microbiol.">
        <title>The Global Catalogue of Microorganisms (GCM) 10K type strain sequencing project: providing services to taxonomists for standard genome sequencing and annotation.</title>
        <authorList>
            <consortium name="The Broad Institute Genomics Platform"/>
            <consortium name="The Broad Institute Genome Sequencing Center for Infectious Disease"/>
            <person name="Wu L."/>
            <person name="Ma J."/>
        </authorList>
    </citation>
    <scope>NUCLEOTIDE SEQUENCE [LARGE SCALE GENOMIC DNA]</scope>
    <source>
        <strain evidence="4">JCM 17808</strain>
    </source>
</reference>
<dbReference type="SUPFAM" id="SSF53335">
    <property type="entry name" value="S-adenosyl-L-methionine-dependent methyltransferases"/>
    <property type="match status" value="1"/>
</dbReference>
<dbReference type="Gene3D" id="3.40.50.150">
    <property type="entry name" value="Vaccinia Virus protein VP39"/>
    <property type="match status" value="2"/>
</dbReference>
<dbReference type="Proteomes" id="UP001500642">
    <property type="component" value="Unassembled WGS sequence"/>
</dbReference>
<dbReference type="Pfam" id="PF18096">
    <property type="entry name" value="Thump_like"/>
    <property type="match status" value="1"/>
</dbReference>
<evidence type="ECO:0000313" key="4">
    <source>
        <dbReference type="Proteomes" id="UP001500642"/>
    </source>
</evidence>
<accession>A0ABP8JLY2</accession>
<dbReference type="InterPro" id="IPR041497">
    <property type="entry name" value="Thump-like"/>
</dbReference>
<evidence type="ECO:0000313" key="3">
    <source>
        <dbReference type="EMBL" id="GAA4392498.1"/>
    </source>
</evidence>
<sequence>MDARTLARLLEPEVFARLAEIDYRPSDELALAARLRKEGLEPEAATALLAQAALRVEAEGKFGPFASDMLFTRDGLAQATRLPVAAHHARRMLAVEPTRLADLGCGLGADTMAFAGMDSTIEAVEAVEADEVTAAIATFNLRHLDTVTVTHGLAEDHDLEHVDALWLDPARRVLPGGKPGGKAGGTSSGKSGGKSVSGTAGAGAGAGKGTTDAHGSTRRISDPEAFSPSLTWAFDAASRVRAAGIKLGPALDHALVPDGWEAQWVSHDGDVVEVALYAGDAVLRPGRNALVLHPQGPVQVHESEVPVDDEDGIGDLGSYLFEPDGALVRAGLVTALCEPLDARRISRPIAYLTGDRVPTGAAAKLVRTYRIREVLPAGLKPLRAALVARGIGRVVIKKRGADIVPEQVRRRLKLPTGEPATLVFTRIGEHHVVLLTDPVAPKL</sequence>
<protein>
    <submittedName>
        <fullName evidence="3">50S ribosomal protein L11 methyltransferase</fullName>
    </submittedName>
</protein>
<name>A0ABP8JLY2_9MICO</name>
<keyword evidence="3" id="KW-0687">Ribonucleoprotein</keyword>
<dbReference type="GO" id="GO:0005840">
    <property type="term" value="C:ribosome"/>
    <property type="evidence" value="ECO:0007669"/>
    <property type="project" value="UniProtKB-KW"/>
</dbReference>
<feature type="domain" description="THUMP-like" evidence="2">
    <location>
        <begin position="366"/>
        <end position="438"/>
    </location>
</feature>
<feature type="region of interest" description="Disordered" evidence="1">
    <location>
        <begin position="176"/>
        <end position="222"/>
    </location>
</feature>
<dbReference type="GO" id="GO:0032259">
    <property type="term" value="P:methylation"/>
    <property type="evidence" value="ECO:0007669"/>
    <property type="project" value="UniProtKB-KW"/>
</dbReference>
<dbReference type="RefSeq" id="WP_247423041.1">
    <property type="nucleotide sequence ID" value="NZ_BAABGL010000015.1"/>
</dbReference>
<dbReference type="InterPro" id="IPR029063">
    <property type="entry name" value="SAM-dependent_MTases_sf"/>
</dbReference>
<organism evidence="3 4">
    <name type="scientific">Brevibacterium pityocampae</name>
    <dbReference type="NCBI Taxonomy" id="506594"/>
    <lineage>
        <taxon>Bacteria</taxon>
        <taxon>Bacillati</taxon>
        <taxon>Actinomycetota</taxon>
        <taxon>Actinomycetes</taxon>
        <taxon>Micrococcales</taxon>
        <taxon>Brevibacteriaceae</taxon>
        <taxon>Brevibacterium</taxon>
    </lineage>
</organism>
<dbReference type="GO" id="GO:0008168">
    <property type="term" value="F:methyltransferase activity"/>
    <property type="evidence" value="ECO:0007669"/>
    <property type="project" value="UniProtKB-KW"/>
</dbReference>
<comment type="caution">
    <text evidence="3">The sequence shown here is derived from an EMBL/GenBank/DDBJ whole genome shotgun (WGS) entry which is preliminary data.</text>
</comment>
<gene>
    <name evidence="3" type="ORF">GCM10023167_20760</name>
</gene>
<dbReference type="EMBL" id="BAABGL010000015">
    <property type="protein sequence ID" value="GAA4392498.1"/>
    <property type="molecule type" value="Genomic_DNA"/>
</dbReference>
<keyword evidence="3" id="KW-0808">Transferase</keyword>